<evidence type="ECO:0000256" key="4">
    <source>
        <dbReference type="ARBA" id="ARBA00023110"/>
    </source>
</evidence>
<dbReference type="PROSITE" id="PS50198">
    <property type="entry name" value="PPIC_PPIASE_2"/>
    <property type="match status" value="1"/>
</dbReference>
<reference evidence="10" key="1">
    <citation type="submission" date="2020-09" db="EMBL/GenBank/DDBJ databases">
        <title>A novel bacterium of genus Paenibacillus, isolated from South China Sea.</title>
        <authorList>
            <person name="Huang H."/>
            <person name="Mo K."/>
            <person name="Hu Y."/>
        </authorList>
    </citation>
    <scope>NUCLEOTIDE SEQUENCE</scope>
    <source>
        <strain evidence="10">IB182493</strain>
    </source>
</reference>
<dbReference type="InterPro" id="IPR050245">
    <property type="entry name" value="PrsA_foldase"/>
</dbReference>
<dbReference type="PANTHER" id="PTHR47245:SF1">
    <property type="entry name" value="FOLDASE PROTEIN PRSA"/>
    <property type="match status" value="1"/>
</dbReference>
<dbReference type="Gene3D" id="3.10.50.40">
    <property type="match status" value="1"/>
</dbReference>
<name>A0A927CR62_9BACL</name>
<keyword evidence="5 6" id="KW-0413">Isomerase</keyword>
<evidence type="ECO:0000259" key="9">
    <source>
        <dbReference type="PROSITE" id="PS50198"/>
    </source>
</evidence>
<keyword evidence="8" id="KW-0812">Transmembrane</keyword>
<evidence type="ECO:0000256" key="7">
    <source>
        <dbReference type="SAM" id="MobiDB-lite"/>
    </source>
</evidence>
<evidence type="ECO:0000256" key="2">
    <source>
        <dbReference type="ARBA" id="ARBA00013194"/>
    </source>
</evidence>
<dbReference type="InterPro" id="IPR046357">
    <property type="entry name" value="PPIase_dom_sf"/>
</dbReference>
<comment type="caution">
    <text evidence="10">The sequence shown here is derived from an EMBL/GenBank/DDBJ whole genome shotgun (WGS) entry which is preliminary data.</text>
</comment>
<dbReference type="InterPro" id="IPR000297">
    <property type="entry name" value="PPIase_PpiC"/>
</dbReference>
<sequence length="320" mass="35282">MRKNEVLKAVVILQAVCMVILAVVVVVKVWPAERLPSHAGEEEPAASGEPGLAPGSDKDAVARVGSDTITAGELRDELYKLHGDTVLRTLMVHKAIDLEAAASGVDVLPEELDRELQSMMEGYESEERFLEGMREQLGMTKDQLLEDVKYKLLLEKIAVRSVNVTDDEVDMYIEEHPGEYAAKERLHLQWILLESERDADAILDSLAGGEDFALLARTYSIDAFTAESGGDLGLIDADDPFYDAEMLDTASRLQIAEMAGPIKVEDGFAIIRLVERQTTEGLTGPRLKEAVRKQLALERADSLNELEDKLLAKYEAGKTD</sequence>
<dbReference type="Proteomes" id="UP000632125">
    <property type="component" value="Unassembled WGS sequence"/>
</dbReference>
<feature type="transmembrane region" description="Helical" evidence="8">
    <location>
        <begin position="6"/>
        <end position="27"/>
    </location>
</feature>
<evidence type="ECO:0000256" key="1">
    <source>
        <dbReference type="ARBA" id="ARBA00000971"/>
    </source>
</evidence>
<keyword evidence="11" id="KW-1185">Reference proteome</keyword>
<dbReference type="SUPFAM" id="SSF54534">
    <property type="entry name" value="FKBP-like"/>
    <property type="match status" value="1"/>
</dbReference>
<evidence type="ECO:0000313" key="11">
    <source>
        <dbReference type="Proteomes" id="UP000632125"/>
    </source>
</evidence>
<dbReference type="AlphaFoldDB" id="A0A927CR62"/>
<evidence type="ECO:0000256" key="8">
    <source>
        <dbReference type="SAM" id="Phobius"/>
    </source>
</evidence>
<dbReference type="InterPro" id="IPR027304">
    <property type="entry name" value="Trigger_fact/SurA_dom_sf"/>
</dbReference>
<accession>A0A927CR62</accession>
<keyword evidence="8" id="KW-1133">Transmembrane helix</keyword>
<protein>
    <recommendedName>
        <fullName evidence="2">peptidylprolyl isomerase</fullName>
        <ecNumber evidence="2">5.2.1.8</ecNumber>
    </recommendedName>
</protein>
<gene>
    <name evidence="10" type="ORF">IDH41_29145</name>
</gene>
<feature type="domain" description="PpiC" evidence="9">
    <location>
        <begin position="183"/>
        <end position="275"/>
    </location>
</feature>
<dbReference type="PANTHER" id="PTHR47245">
    <property type="entry name" value="PEPTIDYLPROLYL ISOMERASE"/>
    <property type="match status" value="1"/>
</dbReference>
<dbReference type="SUPFAM" id="SSF109998">
    <property type="entry name" value="Triger factor/SurA peptide-binding domain-like"/>
    <property type="match status" value="1"/>
</dbReference>
<dbReference type="Gene3D" id="1.10.4030.10">
    <property type="entry name" value="Porin chaperone SurA, peptide-binding domain"/>
    <property type="match status" value="1"/>
</dbReference>
<dbReference type="PROSITE" id="PS01096">
    <property type="entry name" value="PPIC_PPIASE_1"/>
    <property type="match status" value="1"/>
</dbReference>
<keyword evidence="3" id="KW-0732">Signal</keyword>
<evidence type="ECO:0000313" key="10">
    <source>
        <dbReference type="EMBL" id="MBD2872639.1"/>
    </source>
</evidence>
<evidence type="ECO:0000256" key="5">
    <source>
        <dbReference type="ARBA" id="ARBA00023235"/>
    </source>
</evidence>
<dbReference type="RefSeq" id="WP_190867508.1">
    <property type="nucleotide sequence ID" value="NZ_JACXIY010000054.1"/>
</dbReference>
<dbReference type="GO" id="GO:0003755">
    <property type="term" value="F:peptidyl-prolyl cis-trans isomerase activity"/>
    <property type="evidence" value="ECO:0007669"/>
    <property type="project" value="UniProtKB-KW"/>
</dbReference>
<keyword evidence="8" id="KW-0472">Membrane</keyword>
<evidence type="ECO:0000256" key="3">
    <source>
        <dbReference type="ARBA" id="ARBA00022729"/>
    </source>
</evidence>
<dbReference type="InterPro" id="IPR023058">
    <property type="entry name" value="PPIase_PpiC_CS"/>
</dbReference>
<feature type="region of interest" description="Disordered" evidence="7">
    <location>
        <begin position="37"/>
        <end position="59"/>
    </location>
</feature>
<evidence type="ECO:0000256" key="6">
    <source>
        <dbReference type="PROSITE-ProRule" id="PRU00278"/>
    </source>
</evidence>
<keyword evidence="4 6" id="KW-0697">Rotamase</keyword>
<dbReference type="EMBL" id="JACXIY010000054">
    <property type="protein sequence ID" value="MBD2872639.1"/>
    <property type="molecule type" value="Genomic_DNA"/>
</dbReference>
<proteinExistence type="predicted"/>
<dbReference type="Pfam" id="PF00639">
    <property type="entry name" value="Rotamase"/>
    <property type="match status" value="1"/>
</dbReference>
<feature type="compositionally biased region" description="Low complexity" evidence="7">
    <location>
        <begin position="45"/>
        <end position="55"/>
    </location>
</feature>
<dbReference type="EC" id="5.2.1.8" evidence="2"/>
<comment type="catalytic activity">
    <reaction evidence="1">
        <text>[protein]-peptidylproline (omega=180) = [protein]-peptidylproline (omega=0)</text>
        <dbReference type="Rhea" id="RHEA:16237"/>
        <dbReference type="Rhea" id="RHEA-COMP:10747"/>
        <dbReference type="Rhea" id="RHEA-COMP:10748"/>
        <dbReference type="ChEBI" id="CHEBI:83833"/>
        <dbReference type="ChEBI" id="CHEBI:83834"/>
        <dbReference type="EC" id="5.2.1.8"/>
    </reaction>
</comment>
<organism evidence="10 11">
    <name type="scientific">Paenibacillus arenilitoris</name>
    <dbReference type="NCBI Taxonomy" id="2772299"/>
    <lineage>
        <taxon>Bacteria</taxon>
        <taxon>Bacillati</taxon>
        <taxon>Bacillota</taxon>
        <taxon>Bacilli</taxon>
        <taxon>Bacillales</taxon>
        <taxon>Paenibacillaceae</taxon>
        <taxon>Paenibacillus</taxon>
    </lineage>
</organism>